<dbReference type="SUPFAM" id="SSF55486">
    <property type="entry name" value="Metalloproteases ('zincins'), catalytic domain"/>
    <property type="match status" value="1"/>
</dbReference>
<feature type="binding site" evidence="9">
    <location>
        <position position="216"/>
    </location>
    <ligand>
        <name>Zn(2+)</name>
        <dbReference type="ChEBI" id="CHEBI:29105"/>
        <label>2</label>
        <note>catalytic</note>
    </ligand>
</feature>
<dbReference type="GO" id="GO:0004222">
    <property type="term" value="F:metalloendopeptidase activity"/>
    <property type="evidence" value="ECO:0007669"/>
    <property type="project" value="InterPro"/>
</dbReference>
<dbReference type="Pfam" id="PF00413">
    <property type="entry name" value="Peptidase_M10"/>
    <property type="match status" value="1"/>
</dbReference>
<dbReference type="Pfam" id="PF01471">
    <property type="entry name" value="PG_binding_1"/>
    <property type="match status" value="1"/>
</dbReference>
<dbReference type="SMART" id="SM00235">
    <property type="entry name" value="ZnMc"/>
    <property type="match status" value="1"/>
</dbReference>
<keyword evidence="9" id="KW-0106">Calcium</keyword>
<dbReference type="PANTHER" id="PTHR10201:SF291">
    <property type="entry name" value="MATRIX METALLOPROTEINASE 1, ISOFORM C-RELATED"/>
    <property type="match status" value="1"/>
</dbReference>
<dbReference type="GO" id="GO:0031012">
    <property type="term" value="C:extracellular matrix"/>
    <property type="evidence" value="ECO:0007669"/>
    <property type="project" value="InterPro"/>
</dbReference>
<feature type="binding site" evidence="9">
    <location>
        <position position="230"/>
    </location>
    <ligand>
        <name>Zn(2+)</name>
        <dbReference type="ChEBI" id="CHEBI:29105"/>
        <label>2</label>
        <note>catalytic</note>
    </ligand>
</feature>
<keyword evidence="4 10" id="KW-0732">Signal</keyword>
<keyword evidence="5" id="KW-0378">Hydrolase</keyword>
<feature type="binding site" evidence="9">
    <location>
        <position position="164"/>
    </location>
    <ligand>
        <name>Zn(2+)</name>
        <dbReference type="ChEBI" id="CHEBI:29105"/>
        <label>1</label>
    </ligand>
</feature>
<feature type="binding site" description="in inhibited form" evidence="9">
    <location>
        <position position="87"/>
    </location>
    <ligand>
        <name>Zn(2+)</name>
        <dbReference type="ChEBI" id="CHEBI:29105"/>
        <label>2</label>
        <note>catalytic</note>
    </ligand>
</feature>
<feature type="binding site" evidence="9">
    <location>
        <position position="212"/>
    </location>
    <ligand>
        <name>Zn(2+)</name>
        <dbReference type="ChEBI" id="CHEBI:29105"/>
        <label>2</label>
        <note>catalytic</note>
    </ligand>
</feature>
<dbReference type="SUPFAM" id="SSF47090">
    <property type="entry name" value="PGBD-like"/>
    <property type="match status" value="1"/>
</dbReference>
<evidence type="ECO:0000313" key="13">
    <source>
        <dbReference type="Proteomes" id="UP000274131"/>
    </source>
</evidence>
<dbReference type="PRINTS" id="PR00138">
    <property type="entry name" value="MATRIXIN"/>
</dbReference>
<dbReference type="InterPro" id="IPR002477">
    <property type="entry name" value="Peptidoglycan-bd-like"/>
</dbReference>
<dbReference type="GO" id="GO:0005615">
    <property type="term" value="C:extracellular space"/>
    <property type="evidence" value="ECO:0007669"/>
    <property type="project" value="TreeGrafter"/>
</dbReference>
<dbReference type="PANTHER" id="PTHR10201">
    <property type="entry name" value="MATRIX METALLOPROTEINASE"/>
    <property type="match status" value="1"/>
</dbReference>
<evidence type="ECO:0000256" key="10">
    <source>
        <dbReference type="SAM" id="SignalP"/>
    </source>
</evidence>
<organism evidence="14">
    <name type="scientific">Enterobius vermicularis</name>
    <name type="common">Human pinworm</name>
    <dbReference type="NCBI Taxonomy" id="51028"/>
    <lineage>
        <taxon>Eukaryota</taxon>
        <taxon>Metazoa</taxon>
        <taxon>Ecdysozoa</taxon>
        <taxon>Nematoda</taxon>
        <taxon>Chromadorea</taxon>
        <taxon>Rhabditida</taxon>
        <taxon>Spirurina</taxon>
        <taxon>Oxyuridomorpha</taxon>
        <taxon>Oxyuroidea</taxon>
        <taxon>Oxyuridae</taxon>
        <taxon>Enterobius</taxon>
    </lineage>
</organism>
<evidence type="ECO:0000256" key="2">
    <source>
        <dbReference type="ARBA" id="ARBA00022670"/>
    </source>
</evidence>
<comment type="cofactor">
    <cofactor evidence="9">
        <name>Ca(2+)</name>
        <dbReference type="ChEBI" id="CHEBI:29108"/>
    </cofactor>
    <text evidence="9">Can bind about 5 Ca(2+) ions per subunit.</text>
</comment>
<keyword evidence="13" id="KW-1185">Reference proteome</keyword>
<reference evidence="14" key="1">
    <citation type="submission" date="2017-02" db="UniProtKB">
        <authorList>
            <consortium name="WormBaseParasite"/>
        </authorList>
    </citation>
    <scope>IDENTIFICATION</scope>
</reference>
<keyword evidence="3 9" id="KW-0479">Metal-binding</keyword>
<dbReference type="InterPro" id="IPR006026">
    <property type="entry name" value="Peptidase_Metallo"/>
</dbReference>
<proteinExistence type="inferred from homology"/>
<feature type="active site" evidence="8">
    <location>
        <position position="213"/>
    </location>
</feature>
<dbReference type="Gene3D" id="3.40.390.10">
    <property type="entry name" value="Collagenase (Catalytic Domain)"/>
    <property type="match status" value="1"/>
</dbReference>
<keyword evidence="6 9" id="KW-0862">Zinc</keyword>
<feature type="signal peptide" evidence="10">
    <location>
        <begin position="1"/>
        <end position="16"/>
    </location>
</feature>
<dbReference type="AlphaFoldDB" id="A0A0N4VCT5"/>
<evidence type="ECO:0000256" key="9">
    <source>
        <dbReference type="PIRSR" id="PIRSR621190-2"/>
    </source>
</evidence>
<evidence type="ECO:0000256" key="1">
    <source>
        <dbReference type="ARBA" id="ARBA00010370"/>
    </source>
</evidence>
<feature type="chain" id="PRO_5043122841" evidence="10">
    <location>
        <begin position="17"/>
        <end position="269"/>
    </location>
</feature>
<dbReference type="OrthoDB" id="406838at2759"/>
<feature type="domain" description="Peptidase metallopeptidase" evidence="11">
    <location>
        <begin position="100"/>
        <end position="263"/>
    </location>
</feature>
<evidence type="ECO:0000256" key="5">
    <source>
        <dbReference type="ARBA" id="ARBA00022801"/>
    </source>
</evidence>
<keyword evidence="7" id="KW-0482">Metalloprotease</keyword>
<evidence type="ECO:0000256" key="6">
    <source>
        <dbReference type="ARBA" id="ARBA00022833"/>
    </source>
</evidence>
<reference evidence="12 13" key="2">
    <citation type="submission" date="2018-10" db="EMBL/GenBank/DDBJ databases">
        <authorList>
            <consortium name="Pathogen Informatics"/>
        </authorList>
    </citation>
    <scope>NUCLEOTIDE SEQUENCE [LARGE SCALE GENOMIC DNA]</scope>
</reference>
<dbReference type="EMBL" id="UXUI01009138">
    <property type="protein sequence ID" value="VDD93124.1"/>
    <property type="molecule type" value="Genomic_DNA"/>
</dbReference>
<comment type="cofactor">
    <cofactor evidence="9">
        <name>Zn(2+)</name>
        <dbReference type="ChEBI" id="CHEBI:29105"/>
    </cofactor>
    <text evidence="9">Binds 2 Zn(2+) ions per subunit.</text>
</comment>
<dbReference type="InterPro" id="IPR024079">
    <property type="entry name" value="MetalloPept_cat_dom_sf"/>
</dbReference>
<sequence>MQTLLVLLLVTTTVSAIKSPDEQIAEEYLSHYGYLHRESNNGVRLLRRGEKDQAFRDSLKMFQSVAGLKVTGKVDKATKEKMLEKRCGLPDYAGAGVANVITKWNKTMPTYSILNYVDGLTPQQVQNVFQQAFDKWSAVIPLNFSYVAYDYDAYMRFAYIDGKDKTYAFSTVGYNPGKYKNGILFDSGDSWCDKDPEKIKNDSTDLLSIATHEIGHLLGLDHVFDPKAIMAPYYRPPLDWSGKYKEPQLGPNDIQRIRAIYGSPIFINR</sequence>
<name>A0A0N4VCT5_ENTVE</name>
<dbReference type="GO" id="GO:0008270">
    <property type="term" value="F:zinc ion binding"/>
    <property type="evidence" value="ECO:0007669"/>
    <property type="project" value="InterPro"/>
</dbReference>
<dbReference type="GO" id="GO:0006508">
    <property type="term" value="P:proteolysis"/>
    <property type="evidence" value="ECO:0007669"/>
    <property type="project" value="UniProtKB-KW"/>
</dbReference>
<feature type="binding site" evidence="9">
    <location>
        <position position="152"/>
    </location>
    <ligand>
        <name>Ca(2+)</name>
        <dbReference type="ChEBI" id="CHEBI:29108"/>
        <label>2</label>
    </ligand>
</feature>
<accession>A0A0N4VCT5</accession>
<evidence type="ECO:0000256" key="7">
    <source>
        <dbReference type="ARBA" id="ARBA00023049"/>
    </source>
</evidence>
<evidence type="ECO:0000313" key="12">
    <source>
        <dbReference type="EMBL" id="VDD93124.1"/>
    </source>
</evidence>
<evidence type="ECO:0000256" key="3">
    <source>
        <dbReference type="ARBA" id="ARBA00022723"/>
    </source>
</evidence>
<gene>
    <name evidence="12" type="ORF">EVEC_LOCUS7875</name>
</gene>
<keyword evidence="2" id="KW-0645">Protease</keyword>
<evidence type="ECO:0000259" key="11">
    <source>
        <dbReference type="SMART" id="SM00235"/>
    </source>
</evidence>
<evidence type="ECO:0000256" key="4">
    <source>
        <dbReference type="ARBA" id="ARBA00022729"/>
    </source>
</evidence>
<evidence type="ECO:0000313" key="14">
    <source>
        <dbReference type="WBParaSite" id="EVEC_0000839101-mRNA-1"/>
    </source>
</evidence>
<dbReference type="InterPro" id="IPR021190">
    <property type="entry name" value="Pept_M10A"/>
</dbReference>
<dbReference type="GO" id="GO:0030574">
    <property type="term" value="P:collagen catabolic process"/>
    <property type="evidence" value="ECO:0007669"/>
    <property type="project" value="TreeGrafter"/>
</dbReference>
<dbReference type="STRING" id="51028.A0A0N4VCT5"/>
<dbReference type="WBParaSite" id="EVEC_0000839101-mRNA-1">
    <property type="protein sequence ID" value="EVEC_0000839101-mRNA-1"/>
    <property type="gene ID" value="EVEC_0000839101"/>
</dbReference>
<feature type="binding site" evidence="9">
    <location>
        <position position="186"/>
    </location>
    <ligand>
        <name>Ca(2+)</name>
        <dbReference type="ChEBI" id="CHEBI:29108"/>
        <label>3</label>
    </ligand>
</feature>
<feature type="binding site" evidence="9">
    <location>
        <position position="222"/>
    </location>
    <ligand>
        <name>Zn(2+)</name>
        <dbReference type="ChEBI" id="CHEBI:29105"/>
        <label>2</label>
        <note>catalytic</note>
    </ligand>
</feature>
<dbReference type="GO" id="GO:0030198">
    <property type="term" value="P:extracellular matrix organization"/>
    <property type="evidence" value="ECO:0007669"/>
    <property type="project" value="TreeGrafter"/>
</dbReference>
<dbReference type="InterPro" id="IPR001818">
    <property type="entry name" value="Pept_M10_metallopeptidase"/>
</dbReference>
<dbReference type="InterPro" id="IPR036365">
    <property type="entry name" value="PGBD-like_sf"/>
</dbReference>
<protein>
    <submittedName>
        <fullName evidence="14">ZnMc domain-containing protein</fullName>
    </submittedName>
</protein>
<dbReference type="Proteomes" id="UP000274131">
    <property type="component" value="Unassembled WGS sequence"/>
</dbReference>
<evidence type="ECO:0000256" key="8">
    <source>
        <dbReference type="PIRSR" id="PIRSR621190-1"/>
    </source>
</evidence>
<comment type="similarity">
    <text evidence="1">Belongs to the peptidase M10A family.</text>
</comment>